<comment type="caution">
    <text evidence="4">The sequence shown here is derived from an EMBL/GenBank/DDBJ whole genome shotgun (WGS) entry which is preliminary data.</text>
</comment>
<keyword evidence="1" id="KW-0863">Zinc-finger</keyword>
<feature type="region of interest" description="Disordered" evidence="2">
    <location>
        <begin position="1"/>
        <end position="52"/>
    </location>
</feature>
<feature type="region of interest" description="Disordered" evidence="2">
    <location>
        <begin position="334"/>
        <end position="411"/>
    </location>
</feature>
<feature type="region of interest" description="Disordered" evidence="2">
    <location>
        <begin position="1393"/>
        <end position="1414"/>
    </location>
</feature>
<keyword evidence="1" id="KW-0479">Metal-binding</keyword>
<feature type="region of interest" description="Disordered" evidence="2">
    <location>
        <begin position="1331"/>
        <end position="1379"/>
    </location>
</feature>
<dbReference type="PANTHER" id="PTHR46156:SF1">
    <property type="entry name" value="ZINC FINGER CCCH DOMAIN-CONTAINING PROTEIN 3"/>
    <property type="match status" value="1"/>
</dbReference>
<feature type="compositionally biased region" description="Pro residues" evidence="2">
    <location>
        <begin position="104"/>
        <end position="113"/>
    </location>
</feature>
<dbReference type="GO" id="GO:0008270">
    <property type="term" value="F:zinc ion binding"/>
    <property type="evidence" value="ECO:0007669"/>
    <property type="project" value="UniProtKB-KW"/>
</dbReference>
<dbReference type="InterPro" id="IPR000571">
    <property type="entry name" value="Znf_CCCH"/>
</dbReference>
<feature type="compositionally biased region" description="Polar residues" evidence="2">
    <location>
        <begin position="711"/>
        <end position="723"/>
    </location>
</feature>
<feature type="region of interest" description="Disordered" evidence="2">
    <location>
        <begin position="177"/>
        <end position="278"/>
    </location>
</feature>
<keyword evidence="5" id="KW-1185">Reference proteome</keyword>
<reference evidence="4" key="2">
    <citation type="submission" date="2021-12" db="EMBL/GenBank/DDBJ databases">
        <title>Resequencing data analysis of finger millet.</title>
        <authorList>
            <person name="Hatakeyama M."/>
            <person name="Aluri S."/>
            <person name="Balachadran M.T."/>
            <person name="Sivarajan S.R."/>
            <person name="Poveda L."/>
            <person name="Shimizu-Inatsugi R."/>
            <person name="Schlapbach R."/>
            <person name="Sreeman S.M."/>
            <person name="Shimizu K.K."/>
        </authorList>
    </citation>
    <scope>NUCLEOTIDE SEQUENCE</scope>
</reference>
<feature type="region of interest" description="Disordered" evidence="2">
    <location>
        <begin position="292"/>
        <end position="317"/>
    </location>
</feature>
<reference evidence="4" key="1">
    <citation type="journal article" date="2018" name="DNA Res.">
        <title>Multiple hybrid de novo genome assembly of finger millet, an orphan allotetraploid crop.</title>
        <authorList>
            <person name="Hatakeyama M."/>
            <person name="Aluri S."/>
            <person name="Balachadran M.T."/>
            <person name="Sivarajan S.R."/>
            <person name="Patrignani A."/>
            <person name="Gruter S."/>
            <person name="Poveda L."/>
            <person name="Shimizu-Inatsugi R."/>
            <person name="Baeten J."/>
            <person name="Francoijs K.J."/>
            <person name="Nataraja K.N."/>
            <person name="Reddy Y.A.N."/>
            <person name="Phadnis S."/>
            <person name="Ravikumar R.L."/>
            <person name="Schlapbach R."/>
            <person name="Sreeman S.M."/>
            <person name="Shimizu K.K."/>
        </authorList>
    </citation>
    <scope>NUCLEOTIDE SEQUENCE</scope>
</reference>
<feature type="compositionally biased region" description="Low complexity" evidence="2">
    <location>
        <begin position="334"/>
        <end position="351"/>
    </location>
</feature>
<feature type="region of interest" description="Disordered" evidence="2">
    <location>
        <begin position="104"/>
        <end position="163"/>
    </location>
</feature>
<feature type="domain" description="C3H1-type" evidence="3">
    <location>
        <begin position="1637"/>
        <end position="1665"/>
    </location>
</feature>
<feature type="compositionally biased region" description="Basic and acidic residues" evidence="2">
    <location>
        <begin position="20"/>
        <end position="30"/>
    </location>
</feature>
<dbReference type="Proteomes" id="UP001054889">
    <property type="component" value="Unassembled WGS sequence"/>
</dbReference>
<feature type="region of interest" description="Disordered" evidence="2">
    <location>
        <begin position="680"/>
        <end position="764"/>
    </location>
</feature>
<feature type="region of interest" description="Disordered" evidence="2">
    <location>
        <begin position="1190"/>
        <end position="1211"/>
    </location>
</feature>
<dbReference type="GO" id="GO:0005634">
    <property type="term" value="C:nucleus"/>
    <property type="evidence" value="ECO:0007669"/>
    <property type="project" value="TreeGrafter"/>
</dbReference>
<dbReference type="PANTHER" id="PTHR46156">
    <property type="entry name" value="CCCH ZINGC FINGER"/>
    <property type="match status" value="1"/>
</dbReference>
<feature type="compositionally biased region" description="Polar residues" evidence="2">
    <location>
        <begin position="680"/>
        <end position="690"/>
    </location>
</feature>
<feature type="compositionally biased region" description="Basic and acidic residues" evidence="2">
    <location>
        <begin position="223"/>
        <end position="246"/>
    </location>
</feature>
<evidence type="ECO:0000256" key="1">
    <source>
        <dbReference type="PROSITE-ProRule" id="PRU00723"/>
    </source>
</evidence>
<evidence type="ECO:0000313" key="5">
    <source>
        <dbReference type="Proteomes" id="UP001054889"/>
    </source>
</evidence>
<proteinExistence type="predicted"/>
<evidence type="ECO:0000256" key="2">
    <source>
        <dbReference type="SAM" id="MobiDB-lite"/>
    </source>
</evidence>
<feature type="zinc finger region" description="C3H1-type" evidence="1">
    <location>
        <begin position="1637"/>
        <end position="1665"/>
    </location>
</feature>
<dbReference type="EMBL" id="BQKI01000097">
    <property type="protein sequence ID" value="GJN38902.1"/>
    <property type="molecule type" value="Genomic_DNA"/>
</dbReference>
<feature type="compositionally biased region" description="Basic and acidic residues" evidence="2">
    <location>
        <begin position="1"/>
        <end position="10"/>
    </location>
</feature>
<sequence>MDPHPPFDHQHYRRAHPGHHYPDQHRHYADQHLAGGMGGSAAPARSRYDYDSHPIQYFPPDQQHHLPRIHHLPPTAASACRCRLPPPLHRHDAPHYAPLPLRAPPETYSPPPYRSLSPHHHYHPQRHGGDDFRAPDEIRRVPSRHHQHHHMPEHHHHHHQPQLPWEAVEAERRHYAPLQLPSDSRKRHRCALHDSGDLESTSSSGPAPRRQRHTSYSSDDDFVDRTASHPSYSRHEAFGMHSDSKGNRKMQTSAPTMLPDSPRKIDPGYPRCASQKSAPARVSVWQRIEENPSLYTPSSPRKLAKEVHISPSKTKNVGCAPKELASVISLDCKAVSPSKSKSNGSASKESANVISLDHKAKNVDCKNSGDNGGTKKSTGKKSEKVLASVLVKPSPESKEKQMPVKQATRKPDKIQNNVPEQKDIVDASANGCEKEEGEITTSSYEKDDNSALNLISTSDTGVSSVVAEKEQNDCLLNPCKSNAASAIASVGILDTERVSGSQHHEKEDGEIVMDPGDINATLVVDSMKALDTIGSEHPGDRVCMDFGGQNSAVLDGNDDSHMEKDGMAIPGAINVVVACNSPRMSDTMKLHEFDVLKAMTGNNTACVNGVNGDTNEVWESINIRRENSNVLLGSNGEGDLFTNNLFRSPSTAEASVTAGKDVHRKKGSEMCIASLGDTVETSKISESSMTEDTHKEEGNMLPSPRDKGRVSVSSQGALNSMELSVNEEIQDKDGRISTEPSKANASITHHSNARDGLEASASEDVQDKECITSIELHDAATSVANHEKAPNIMEFSMDENIQKKESQMSIDSNALKTTQRKEAHYKAEAFTNRIVGSEVCRSHIDSDETHVDALDNSVDAPHFVLAGAPEDIHTQELLHDQRIALDKSNLHWEAVDVESSNFPLANNDVGKDTISQAAETIHIRKADLSCANNLSLLQSHDSPSLSDNSDHSLPTALTLGNNTYFSSAESEQPEENHKLMELSKVLDDVTTMEFGKIENGNSESGDDLIKADAQNWLTLPLSVNYLNDDATVSTDKFDLEQNVDEGTSVSQDHAIMPDMDQYGNIDAFNGQDRSLKLSCSDMSQSDLLVLKERNKNIENESEIVPPESSVCSVNVLDQHGYRTIDKPINITNKPITLSSQSAAVTGKELTSSRALDPGRTYHSSTMDPVVESSTKPDLLSSWMGAILSEAAEEHQQSKSTPDTTFGPKEDTRKTLPDLLSKFCIKISSQDKCCKLNSSKGLPPKLPLKKNGKTQNCYIRKGNALIRNPATGNHPQSSSCLDAPSKLSKPIMRRSMNFVRKVDSNDAVAHPNISVERPKTPPLPLHARSITTNISEPFPQPLQKQQVPETEKKDSSGQANLGVDNPGVSSRQKSEPLDAGKMVYVRPKSNKLVASQGQQSCDSISGSTDKAENSNTGETKVLMCASSNKNLTVSKDRPHKALQTINTVGSFSHVWTLSGQHPQRKPFVGMTQVKAFPRILPWKRKVFSHNYTSSLGIVSIIHRKLLKTRKRGTIYTVSTNGFSLRKSGLLSFDGSSLKWSRSLEKGSQKVNEEATLAVAEIDRKKRERRKSLRNKGRNDQYAIAVASRNNHHTSSDSRMPSTCNEYAFLYMCASTKATNWSFQKECQIVPIFCEQCRKKHSYVCPVFEATGECPQQSRCKLHHPKKKTKSKRSRVDTLQNNNWGRYFDSSIGEGSEVMRVCSEEEDKQKLEHANAGDLADFIDLGPDIDGSIDVNASDGIHLMELDSRNLKMQADNLDALIKPLRIMRKIRV</sequence>
<keyword evidence="1" id="KW-0862">Zinc</keyword>
<evidence type="ECO:0000313" key="4">
    <source>
        <dbReference type="EMBL" id="GJN38902.1"/>
    </source>
</evidence>
<dbReference type="PROSITE" id="PS50103">
    <property type="entry name" value="ZF_C3H1"/>
    <property type="match status" value="1"/>
</dbReference>
<evidence type="ECO:0000259" key="3">
    <source>
        <dbReference type="PROSITE" id="PS50103"/>
    </source>
</evidence>
<feature type="compositionally biased region" description="Basic and acidic residues" evidence="2">
    <location>
        <begin position="127"/>
        <end position="140"/>
    </location>
</feature>
<organism evidence="4 5">
    <name type="scientific">Eleusine coracana subsp. coracana</name>
    <dbReference type="NCBI Taxonomy" id="191504"/>
    <lineage>
        <taxon>Eukaryota</taxon>
        <taxon>Viridiplantae</taxon>
        <taxon>Streptophyta</taxon>
        <taxon>Embryophyta</taxon>
        <taxon>Tracheophyta</taxon>
        <taxon>Spermatophyta</taxon>
        <taxon>Magnoliopsida</taxon>
        <taxon>Liliopsida</taxon>
        <taxon>Poales</taxon>
        <taxon>Poaceae</taxon>
        <taxon>PACMAD clade</taxon>
        <taxon>Chloridoideae</taxon>
        <taxon>Cynodonteae</taxon>
        <taxon>Eleusininae</taxon>
        <taxon>Eleusine</taxon>
    </lineage>
</organism>
<accession>A0AAV5FVW3</accession>
<protein>
    <recommendedName>
        <fullName evidence="3">C3H1-type domain-containing protein</fullName>
    </recommendedName>
</protein>
<feature type="compositionally biased region" description="Basic and acidic residues" evidence="2">
    <location>
        <begin position="691"/>
        <end position="709"/>
    </location>
</feature>
<name>A0AAV5FVW3_ELECO</name>
<gene>
    <name evidence="4" type="primary">gb27983</name>
    <name evidence="4" type="ORF">PR202_gb27983</name>
</gene>
<feature type="compositionally biased region" description="Polar residues" evidence="2">
    <location>
        <begin position="738"/>
        <end position="750"/>
    </location>
</feature>
<feature type="compositionally biased region" description="Basic residues" evidence="2">
    <location>
        <begin position="141"/>
        <end position="160"/>
    </location>
</feature>
<feature type="compositionally biased region" description="Basic residues" evidence="2">
    <location>
        <begin position="117"/>
        <end position="126"/>
    </location>
</feature>